<dbReference type="KEGG" id="scb:SCAB_65991"/>
<sequence length="210" mass="23105">MDLFSHAWSALRATVAALADEDFSQPSGCASWLVRDLAYHLIIDAQDVLITLATPADGTPTADATTYWHVTNGPPAAEDPLSALTVRLAAAYEDMALLKFHLDDVGAAAARAAKLADPTARVTTQGQVLTVEDYLTAYVLEWTLHHLDLTAHLPTAPAPPPRPCPIPVRHWNGSRARRSPRPSRTRMCCWPGRGVRPRRRRRRPNSLPLR</sequence>
<evidence type="ECO:0000313" key="3">
    <source>
        <dbReference type="EMBL" id="CBG73599.1"/>
    </source>
</evidence>
<accession>C9ZFV9</accession>
<dbReference type="InterPro" id="IPR024344">
    <property type="entry name" value="MDMPI_metal-binding"/>
</dbReference>
<feature type="region of interest" description="Disordered" evidence="1">
    <location>
        <begin position="156"/>
        <end position="210"/>
    </location>
</feature>
<evidence type="ECO:0000256" key="1">
    <source>
        <dbReference type="SAM" id="MobiDB-lite"/>
    </source>
</evidence>
<name>C9ZFV9_STRSW</name>
<protein>
    <recommendedName>
        <fullName evidence="2">Mycothiol-dependent maleylpyruvate isomerase metal-binding domain-containing protein</fullName>
    </recommendedName>
</protein>
<dbReference type="SUPFAM" id="SSF109854">
    <property type="entry name" value="DinB/YfiT-like putative metalloenzymes"/>
    <property type="match status" value="1"/>
</dbReference>
<feature type="compositionally biased region" description="Pro residues" evidence="1">
    <location>
        <begin position="156"/>
        <end position="166"/>
    </location>
</feature>
<dbReference type="GO" id="GO:0046872">
    <property type="term" value="F:metal ion binding"/>
    <property type="evidence" value="ECO:0007669"/>
    <property type="project" value="InterPro"/>
</dbReference>
<evidence type="ECO:0000259" key="2">
    <source>
        <dbReference type="Pfam" id="PF11716"/>
    </source>
</evidence>
<dbReference type="Gene3D" id="1.20.120.450">
    <property type="entry name" value="dinb family like domain"/>
    <property type="match status" value="1"/>
</dbReference>
<dbReference type="InterPro" id="IPR034660">
    <property type="entry name" value="DinB/YfiT-like"/>
</dbReference>
<organism evidence="3 4">
    <name type="scientific">Streptomyces scabiei (strain 87.22)</name>
    <dbReference type="NCBI Taxonomy" id="680198"/>
    <lineage>
        <taxon>Bacteria</taxon>
        <taxon>Bacillati</taxon>
        <taxon>Actinomycetota</taxon>
        <taxon>Actinomycetes</taxon>
        <taxon>Kitasatosporales</taxon>
        <taxon>Streptomycetaceae</taxon>
        <taxon>Streptomyces</taxon>
    </lineage>
</organism>
<dbReference type="HOGENOM" id="CLU_106669_0_0_11"/>
<dbReference type="AlphaFoldDB" id="C9ZFV9"/>
<dbReference type="Proteomes" id="UP000001444">
    <property type="component" value="Chromosome"/>
</dbReference>
<feature type="domain" description="Mycothiol-dependent maleylpyruvate isomerase metal-binding" evidence="2">
    <location>
        <begin position="5"/>
        <end position="149"/>
    </location>
</feature>
<gene>
    <name evidence="3" type="ordered locus">SCAB_65991</name>
</gene>
<reference evidence="3 4" key="1">
    <citation type="journal article" date="2010" name="Mol. Plant Microbe Interact.">
        <title>Streptomyces scabies 87-22 contains a coronafacic acid-like biosynthetic cluster that contributes to plant-microbe interactions.</title>
        <authorList>
            <person name="Bignell D.R."/>
            <person name="Seipke R.F."/>
            <person name="Huguet-Tapia J.C."/>
            <person name="Chambers A.H."/>
            <person name="Parry R.J."/>
            <person name="Loria R."/>
        </authorList>
    </citation>
    <scope>NUCLEOTIDE SEQUENCE [LARGE SCALE GENOMIC DNA]</scope>
    <source>
        <strain evidence="3 4">87.22</strain>
    </source>
</reference>
<keyword evidence="4" id="KW-1185">Reference proteome</keyword>
<dbReference type="STRING" id="680198.SCAB_65991"/>
<proteinExistence type="predicted"/>
<dbReference type="eggNOG" id="ENOG50331BS">
    <property type="taxonomic scope" value="Bacteria"/>
</dbReference>
<dbReference type="Pfam" id="PF11716">
    <property type="entry name" value="MDMPI_N"/>
    <property type="match status" value="1"/>
</dbReference>
<feature type="compositionally biased region" description="Basic residues" evidence="1">
    <location>
        <begin position="195"/>
        <end position="204"/>
    </location>
</feature>
<evidence type="ECO:0000313" key="4">
    <source>
        <dbReference type="Proteomes" id="UP000001444"/>
    </source>
</evidence>
<dbReference type="EMBL" id="FN554889">
    <property type="protein sequence ID" value="CBG73599.1"/>
    <property type="molecule type" value="Genomic_DNA"/>
</dbReference>
<feature type="compositionally biased region" description="Basic residues" evidence="1">
    <location>
        <begin position="175"/>
        <end position="184"/>
    </location>
</feature>